<keyword evidence="3 6" id="KW-0418">Kinase</keyword>
<reference evidence="7 8" key="1">
    <citation type="submission" date="2020-02" db="EMBL/GenBank/DDBJ databases">
        <title>Comparative genome analysis reveals the metabolism and evolution of the thermophilic archaeal genus Metallosphaera.</title>
        <authorList>
            <person name="Jiang C."/>
        </authorList>
    </citation>
    <scope>NUCLEOTIDE SEQUENCE [LARGE SCALE GENOMIC DNA]</scope>
    <source>
        <strain evidence="7 8">Ric-A</strain>
    </source>
</reference>
<organism evidence="7 8">
    <name type="scientific">Metallosphaera tengchongensis</name>
    <dbReference type="NCBI Taxonomy" id="1532350"/>
    <lineage>
        <taxon>Archaea</taxon>
        <taxon>Thermoproteota</taxon>
        <taxon>Thermoprotei</taxon>
        <taxon>Sulfolobales</taxon>
        <taxon>Sulfolobaceae</taxon>
        <taxon>Metallosphaera</taxon>
    </lineage>
</organism>
<evidence type="ECO:0000313" key="7">
    <source>
        <dbReference type="EMBL" id="QKQ99802.1"/>
    </source>
</evidence>
<feature type="binding site" evidence="6">
    <location>
        <position position="122"/>
    </location>
    <ligand>
        <name>GTP</name>
        <dbReference type="ChEBI" id="CHEBI:37565"/>
    </ligand>
</feature>
<dbReference type="Proteomes" id="UP000509301">
    <property type="component" value="Chromosome"/>
</dbReference>
<dbReference type="GO" id="GO:0005525">
    <property type="term" value="F:GTP binding"/>
    <property type="evidence" value="ECO:0007669"/>
    <property type="project" value="UniProtKB-UniRule"/>
</dbReference>
<keyword evidence="2 6" id="KW-0547">Nucleotide-binding</keyword>
<gene>
    <name evidence="7" type="ORF">GWK48_04825</name>
</gene>
<accession>A0A6N0NVD1</accession>
<dbReference type="UniPathway" id="UPA00241"/>
<proteinExistence type="inferred from homology"/>
<comment type="caution">
    <text evidence="6">Lacks conserved residue(s) required for the propagation of feature annotation.</text>
</comment>
<keyword evidence="1 6" id="KW-0808">Transferase</keyword>
<evidence type="ECO:0000256" key="2">
    <source>
        <dbReference type="ARBA" id="ARBA00022741"/>
    </source>
</evidence>
<feature type="binding site" evidence="6">
    <location>
        <position position="53"/>
    </location>
    <ligand>
        <name>GTP</name>
        <dbReference type="ChEBI" id="CHEBI:37565"/>
    </ligand>
</feature>
<keyword evidence="5 6" id="KW-0342">GTP-binding</keyword>
<feature type="binding site" evidence="6">
    <location>
        <position position="54"/>
    </location>
    <ligand>
        <name>GTP</name>
        <dbReference type="ChEBI" id="CHEBI:37565"/>
    </ligand>
</feature>
<sequence length="173" mass="19438">MEIRDKYKVDLCLKPSPQVRKELSRPYGILFQNDNKLASYVKSFNRIISVGDVVTSRLLDLGIVPFLAIIDGKTRRTVNMGTNKTELVINNEPGVLRYSVMSKVKEILEGEKSISVFVNGEEDMLVIPVILFGKDGDVIVYGQPNAGAVCLENWEGSRWRVLDILSKFIVETC</sequence>
<evidence type="ECO:0000256" key="4">
    <source>
        <dbReference type="ARBA" id="ARBA00022993"/>
    </source>
</evidence>
<evidence type="ECO:0000313" key="8">
    <source>
        <dbReference type="Proteomes" id="UP000509301"/>
    </source>
</evidence>
<dbReference type="EMBL" id="CP049074">
    <property type="protein sequence ID" value="QKQ99802.1"/>
    <property type="molecule type" value="Genomic_DNA"/>
</dbReference>
<dbReference type="RefSeq" id="WP_174630128.1">
    <property type="nucleotide sequence ID" value="NZ_CP049074.1"/>
</dbReference>
<comment type="catalytic activity">
    <reaction evidence="6">
        <text>3'-dephospho-CoA + GTP = GDP + CoA + H(+)</text>
        <dbReference type="Rhea" id="RHEA:61156"/>
        <dbReference type="ChEBI" id="CHEBI:15378"/>
        <dbReference type="ChEBI" id="CHEBI:37565"/>
        <dbReference type="ChEBI" id="CHEBI:57287"/>
        <dbReference type="ChEBI" id="CHEBI:57328"/>
        <dbReference type="ChEBI" id="CHEBI:58189"/>
        <dbReference type="EC" id="2.7.1.237"/>
    </reaction>
</comment>
<keyword evidence="4 6" id="KW-0173">Coenzyme A biosynthesis</keyword>
<feature type="binding site" evidence="6">
    <location>
        <position position="52"/>
    </location>
    <ligand>
        <name>GTP</name>
        <dbReference type="ChEBI" id="CHEBI:37565"/>
    </ligand>
</feature>
<dbReference type="InterPro" id="IPR007164">
    <property type="entry name" value="GTP-dep_dephospho-CoA_kin"/>
</dbReference>
<dbReference type="Pfam" id="PF04019">
    <property type="entry name" value="DUF359"/>
    <property type="match status" value="1"/>
</dbReference>
<dbReference type="GO" id="GO:0016301">
    <property type="term" value="F:kinase activity"/>
    <property type="evidence" value="ECO:0007669"/>
    <property type="project" value="UniProtKB-UniRule"/>
</dbReference>
<evidence type="ECO:0000256" key="5">
    <source>
        <dbReference type="ARBA" id="ARBA00023134"/>
    </source>
</evidence>
<feature type="binding site" evidence="6">
    <location>
        <position position="73"/>
    </location>
    <ligand>
        <name>GTP</name>
        <dbReference type="ChEBI" id="CHEBI:37565"/>
    </ligand>
</feature>
<dbReference type="GO" id="GO:0015937">
    <property type="term" value="P:coenzyme A biosynthetic process"/>
    <property type="evidence" value="ECO:0007669"/>
    <property type="project" value="UniProtKB-UniRule"/>
</dbReference>
<feature type="binding site" evidence="6">
    <location>
        <position position="71"/>
    </location>
    <ligand>
        <name>GTP</name>
        <dbReference type="ChEBI" id="CHEBI:37565"/>
    </ligand>
</feature>
<protein>
    <recommendedName>
        <fullName evidence="6">GTP-dependent dephospho-CoA kinase</fullName>
        <ecNumber evidence="6">2.7.1.237</ecNumber>
    </recommendedName>
    <alternativeName>
        <fullName evidence="6">Dephospho-coenzyme A kinase</fullName>
        <shortName evidence="6">DPCK</shortName>
    </alternativeName>
</protein>
<dbReference type="OrthoDB" id="15447at2157"/>
<evidence type="ECO:0000256" key="1">
    <source>
        <dbReference type="ARBA" id="ARBA00022679"/>
    </source>
</evidence>
<dbReference type="EC" id="2.7.1.237" evidence="6"/>
<evidence type="ECO:0000256" key="3">
    <source>
        <dbReference type="ARBA" id="ARBA00022777"/>
    </source>
</evidence>
<comment type="similarity">
    <text evidence="6">Belongs to the GTP-dependent DPCK family.</text>
</comment>
<comment type="pathway">
    <text evidence="6">Cofactor biosynthesis; coenzyme A biosynthesis.</text>
</comment>
<dbReference type="AlphaFoldDB" id="A0A6N0NVD1"/>
<evidence type="ECO:0000256" key="6">
    <source>
        <dbReference type="HAMAP-Rule" id="MF_00590"/>
    </source>
</evidence>
<dbReference type="GeneID" id="55641249"/>
<name>A0A6N0NVD1_9CREN</name>
<dbReference type="KEGG" id="mten:GWK48_04825"/>
<dbReference type="PIRSF" id="PIRSF006533">
    <property type="entry name" value="UCP006533"/>
    <property type="match status" value="1"/>
</dbReference>
<dbReference type="PANTHER" id="PTHR40732">
    <property type="entry name" value="UPF0218 PROTEIN TK1697"/>
    <property type="match status" value="1"/>
</dbReference>
<dbReference type="PANTHER" id="PTHR40732:SF1">
    <property type="entry name" value="GTP-DEPENDENT DEPHOSPHO-COA KINASE"/>
    <property type="match status" value="1"/>
</dbReference>
<keyword evidence="8" id="KW-1185">Reference proteome</keyword>
<dbReference type="HAMAP" id="MF_00590">
    <property type="entry name" value="Dephospho_CoA_kinase_GTP_dep"/>
    <property type="match status" value="1"/>
</dbReference>
<comment type="function">
    <text evidence="6">Catalyzes the GTP-dependent phosphorylation of the 3'-hydroxyl group of dephosphocoenzyme A to form coenzyme A (CoA).</text>
</comment>